<feature type="chain" id="PRO_5037722552" description="PSI domain-containing protein" evidence="3">
    <location>
        <begin position="26"/>
        <end position="264"/>
    </location>
</feature>
<proteinExistence type="predicted"/>
<keyword evidence="2" id="KW-0472">Membrane</keyword>
<keyword evidence="1" id="KW-0325">Glycoprotein</keyword>
<dbReference type="GO" id="GO:0005634">
    <property type="term" value="C:nucleus"/>
    <property type="evidence" value="ECO:0007669"/>
    <property type="project" value="TreeGrafter"/>
</dbReference>
<organism evidence="5 6">
    <name type="scientific">Xenopus laevis</name>
    <name type="common">African clawed frog</name>
    <dbReference type="NCBI Taxonomy" id="8355"/>
    <lineage>
        <taxon>Eukaryota</taxon>
        <taxon>Metazoa</taxon>
        <taxon>Chordata</taxon>
        <taxon>Craniata</taxon>
        <taxon>Vertebrata</taxon>
        <taxon>Euteleostomi</taxon>
        <taxon>Amphibia</taxon>
        <taxon>Batrachia</taxon>
        <taxon>Anura</taxon>
        <taxon>Pipoidea</taxon>
        <taxon>Pipidae</taxon>
        <taxon>Xenopodinae</taxon>
        <taxon>Xenopus</taxon>
        <taxon>Xenopus</taxon>
    </lineage>
</organism>
<reference evidence="6" key="1">
    <citation type="journal article" date="2016" name="Nature">
        <title>Genome evolution in the allotetraploid frog Xenopus laevis.</title>
        <authorList>
            <person name="Session A.M."/>
            <person name="Uno Y."/>
            <person name="Kwon T."/>
            <person name="Chapman J.A."/>
            <person name="Toyoda A."/>
            <person name="Takahashi S."/>
            <person name="Fukui A."/>
            <person name="Hikosaka A."/>
            <person name="Suzuki A."/>
            <person name="Kondo M."/>
            <person name="van Heeringen S.J."/>
            <person name="Quigley I."/>
            <person name="Heinz S."/>
            <person name="Ogino H."/>
            <person name="Ochi H."/>
            <person name="Hellsten U."/>
            <person name="Lyons J.B."/>
            <person name="Simakov O."/>
            <person name="Putnam N."/>
            <person name="Stites J."/>
            <person name="Kuroki Y."/>
            <person name="Tanaka T."/>
            <person name="Michiue T."/>
            <person name="Watanabe M."/>
            <person name="Bogdanovic O."/>
            <person name="Lister R."/>
            <person name="Georgiou G."/>
            <person name="Paranjpe S.S."/>
            <person name="van Kruijsbergen I."/>
            <person name="Shu S."/>
            <person name="Carlson J."/>
            <person name="Kinoshita T."/>
            <person name="Ohta Y."/>
            <person name="Mawaribuchi S."/>
            <person name="Jenkins J."/>
            <person name="Grimwood J."/>
            <person name="Schmutz J."/>
            <person name="Mitros T."/>
            <person name="Mozaffari S.V."/>
            <person name="Suzuki Y."/>
            <person name="Haramoto Y."/>
            <person name="Yamamoto T.S."/>
            <person name="Takagi C."/>
            <person name="Heald R."/>
            <person name="Miller K."/>
            <person name="Haudenschild C."/>
            <person name="Kitzman J."/>
            <person name="Nakayama T."/>
            <person name="Izutsu Y."/>
            <person name="Robert J."/>
            <person name="Fortriede J."/>
            <person name="Burns K."/>
            <person name="Lotay V."/>
            <person name="Karimi K."/>
            <person name="Yasuoka Y."/>
            <person name="Dichmann D.S."/>
            <person name="Flajnik M.F."/>
            <person name="Houston D.W."/>
            <person name="Shendure J."/>
            <person name="DuPasquier L."/>
            <person name="Vize P.D."/>
            <person name="Zorn A.M."/>
            <person name="Ito M."/>
            <person name="Marcotte E.M."/>
            <person name="Wallingford J.B."/>
            <person name="Ito Y."/>
            <person name="Asashima M."/>
            <person name="Ueno N."/>
            <person name="Matsuda Y."/>
            <person name="Veenstra G.J."/>
            <person name="Fujiyama A."/>
            <person name="Harland R.M."/>
            <person name="Taira M."/>
            <person name="Rokhsar D.S."/>
        </authorList>
    </citation>
    <scope>NUCLEOTIDE SEQUENCE [LARGE SCALE GENOMIC DNA]</scope>
    <source>
        <strain evidence="6">J</strain>
    </source>
</reference>
<dbReference type="PANTHER" id="PTHR15191:SF12">
    <property type="entry name" value="PSI DOMAIN-CONTAINING PROTEIN"/>
    <property type="match status" value="1"/>
</dbReference>
<keyword evidence="2" id="KW-1133">Transmembrane helix</keyword>
<dbReference type="GO" id="GO:0006606">
    <property type="term" value="P:protein import into nucleus"/>
    <property type="evidence" value="ECO:0007669"/>
    <property type="project" value="TreeGrafter"/>
</dbReference>
<evidence type="ECO:0000256" key="2">
    <source>
        <dbReference type="SAM" id="Phobius"/>
    </source>
</evidence>
<protein>
    <recommendedName>
        <fullName evidence="4">PSI domain-containing protein</fullName>
    </recommendedName>
</protein>
<evidence type="ECO:0000256" key="1">
    <source>
        <dbReference type="ARBA" id="ARBA00023180"/>
    </source>
</evidence>
<keyword evidence="2" id="KW-0812">Transmembrane</keyword>
<dbReference type="InterPro" id="IPR052304">
    <property type="entry name" value="PTTG1IP"/>
</dbReference>
<evidence type="ECO:0000313" key="5">
    <source>
        <dbReference type="EMBL" id="OCT75663.1"/>
    </source>
</evidence>
<keyword evidence="3" id="KW-0732">Signal</keyword>
<dbReference type="GO" id="GO:0005737">
    <property type="term" value="C:cytoplasm"/>
    <property type="evidence" value="ECO:0007669"/>
    <property type="project" value="TreeGrafter"/>
</dbReference>
<evidence type="ECO:0000259" key="4">
    <source>
        <dbReference type="SMART" id="SM00423"/>
    </source>
</evidence>
<accession>A0A974HF68</accession>
<dbReference type="EMBL" id="CM004476">
    <property type="protein sequence ID" value="OCT75663.1"/>
    <property type="molecule type" value="Genomic_DNA"/>
</dbReference>
<feature type="domain" description="PSI" evidence="4">
    <location>
        <begin position="38"/>
        <end position="91"/>
    </location>
</feature>
<dbReference type="Proteomes" id="UP000694892">
    <property type="component" value="Chromosome 6L"/>
</dbReference>
<feature type="transmembrane region" description="Helical" evidence="2">
    <location>
        <begin position="96"/>
        <end position="121"/>
    </location>
</feature>
<dbReference type="SMART" id="SM00423">
    <property type="entry name" value="PSI"/>
    <property type="match status" value="1"/>
</dbReference>
<dbReference type="InterPro" id="IPR016201">
    <property type="entry name" value="PSI"/>
</dbReference>
<dbReference type="PANTHER" id="PTHR15191">
    <property type="entry name" value="PROTEIN CBG20567"/>
    <property type="match status" value="1"/>
</dbReference>
<sequence length="264" mass="30166">MEGKWTELPGTVALLLLISPGIAWASYTSAPAPPAAIACSFYSGRSCEECLKNVSCFWCITNNTCLDYPVRNIFPPSSLCAMSAARWGACWINFEALIITISVIVGLLILSITVCCCYCCYCRKRSNSLMRMEAEEENLIRERERRKQEALQRKNERTVKHNEIRKKYVTGKHNLDLLLEIFEMTQDKELLYGHFIRSPLGPRGQSNLTMPLVILASYKTWIIPTADMKTSERNRERCKQENHTSDFKLQSMVPILGFHFPCHV</sequence>
<name>A0A974HF68_XENLA</name>
<feature type="signal peptide" evidence="3">
    <location>
        <begin position="1"/>
        <end position="25"/>
    </location>
</feature>
<gene>
    <name evidence="5" type="ORF">XELAEV_18030847mg</name>
</gene>
<evidence type="ECO:0000256" key="3">
    <source>
        <dbReference type="SAM" id="SignalP"/>
    </source>
</evidence>
<evidence type="ECO:0000313" key="6">
    <source>
        <dbReference type="Proteomes" id="UP000694892"/>
    </source>
</evidence>
<dbReference type="AlphaFoldDB" id="A0A974HF68"/>